<dbReference type="InterPro" id="IPR019786">
    <property type="entry name" value="Zinc_finger_PHD-type_CS"/>
</dbReference>
<dbReference type="Gene3D" id="3.30.40.10">
    <property type="entry name" value="Zinc/RING finger domain, C3HC4 (zinc finger)"/>
    <property type="match status" value="2"/>
</dbReference>
<accession>A0AAD8J6T3</accession>
<dbReference type="PANTHER" id="PTHR46508:SF1">
    <property type="entry name" value="PHD FINGER FAMILY PROTEIN"/>
    <property type="match status" value="1"/>
</dbReference>
<comment type="subcellular location">
    <subcellularLocation>
        <location evidence="1">Nucleus</location>
    </subcellularLocation>
</comment>
<evidence type="ECO:0000259" key="7">
    <source>
        <dbReference type="PROSITE" id="PS50016"/>
    </source>
</evidence>
<feature type="domain" description="DDT" evidence="8">
    <location>
        <begin position="188"/>
        <end position="248"/>
    </location>
</feature>
<dbReference type="InterPro" id="IPR056618">
    <property type="entry name" value="Chromo_PTM"/>
</dbReference>
<dbReference type="Proteomes" id="UP001237642">
    <property type="component" value="Unassembled WGS sequence"/>
</dbReference>
<reference evidence="9" key="2">
    <citation type="submission" date="2023-05" db="EMBL/GenBank/DDBJ databases">
        <authorList>
            <person name="Schelkunov M.I."/>
        </authorList>
    </citation>
    <scope>NUCLEOTIDE SEQUENCE</scope>
    <source>
        <strain evidence="9">Hsosn_3</strain>
        <tissue evidence="9">Leaf</tissue>
    </source>
</reference>
<dbReference type="SUPFAM" id="SSF57903">
    <property type="entry name" value="FYVE/PHD zinc finger"/>
    <property type="match status" value="2"/>
</dbReference>
<dbReference type="CDD" id="cd15489">
    <property type="entry name" value="PHD_SF"/>
    <property type="match status" value="2"/>
</dbReference>
<proteinExistence type="predicted"/>
<reference evidence="9" key="1">
    <citation type="submission" date="2023-02" db="EMBL/GenBank/DDBJ databases">
        <title>Genome of toxic invasive species Heracleum sosnowskyi carries increased number of genes despite the absence of recent whole-genome duplications.</title>
        <authorList>
            <person name="Schelkunov M."/>
            <person name="Shtratnikova V."/>
            <person name="Makarenko M."/>
            <person name="Klepikova A."/>
            <person name="Omelchenko D."/>
            <person name="Novikova G."/>
            <person name="Obukhova E."/>
            <person name="Bogdanov V."/>
            <person name="Penin A."/>
            <person name="Logacheva M."/>
        </authorList>
    </citation>
    <scope>NUCLEOTIDE SEQUENCE</scope>
    <source>
        <strain evidence="9">Hsosn_3</strain>
        <tissue evidence="9">Leaf</tissue>
    </source>
</reference>
<dbReference type="PROSITE" id="PS50016">
    <property type="entry name" value="ZF_PHD_2"/>
    <property type="match status" value="1"/>
</dbReference>
<keyword evidence="3 6" id="KW-0863">Zinc-finger</keyword>
<organism evidence="9 10">
    <name type="scientific">Heracleum sosnowskyi</name>
    <dbReference type="NCBI Taxonomy" id="360622"/>
    <lineage>
        <taxon>Eukaryota</taxon>
        <taxon>Viridiplantae</taxon>
        <taxon>Streptophyta</taxon>
        <taxon>Embryophyta</taxon>
        <taxon>Tracheophyta</taxon>
        <taxon>Spermatophyta</taxon>
        <taxon>Magnoliopsida</taxon>
        <taxon>eudicotyledons</taxon>
        <taxon>Gunneridae</taxon>
        <taxon>Pentapetalae</taxon>
        <taxon>asterids</taxon>
        <taxon>campanulids</taxon>
        <taxon>Apiales</taxon>
        <taxon>Apiaceae</taxon>
        <taxon>Apioideae</taxon>
        <taxon>apioid superclade</taxon>
        <taxon>Tordylieae</taxon>
        <taxon>Tordyliinae</taxon>
        <taxon>Heracleum</taxon>
    </lineage>
</organism>
<evidence type="ECO:0000313" key="9">
    <source>
        <dbReference type="EMBL" id="KAK1398318.1"/>
    </source>
</evidence>
<dbReference type="InterPro" id="IPR018501">
    <property type="entry name" value="DDT_dom"/>
</dbReference>
<dbReference type="GO" id="GO:0008270">
    <property type="term" value="F:zinc ion binding"/>
    <property type="evidence" value="ECO:0007669"/>
    <property type="project" value="UniProtKB-KW"/>
</dbReference>
<evidence type="ECO:0000256" key="4">
    <source>
        <dbReference type="ARBA" id="ARBA00022833"/>
    </source>
</evidence>
<evidence type="ECO:0000259" key="8">
    <source>
        <dbReference type="PROSITE" id="PS50827"/>
    </source>
</evidence>
<dbReference type="InterPro" id="IPR001965">
    <property type="entry name" value="Znf_PHD"/>
</dbReference>
<dbReference type="EMBL" id="JAUIZM010000002">
    <property type="protein sequence ID" value="KAK1398318.1"/>
    <property type="molecule type" value="Genomic_DNA"/>
</dbReference>
<evidence type="ECO:0000256" key="5">
    <source>
        <dbReference type="ARBA" id="ARBA00023242"/>
    </source>
</evidence>
<protein>
    <submittedName>
        <fullName evidence="9">Nucleosome-remodeling factor subunit BPTF</fullName>
    </submittedName>
</protein>
<keyword evidence="5" id="KW-0539">Nucleus</keyword>
<keyword evidence="2" id="KW-0479">Metal-binding</keyword>
<evidence type="ECO:0000313" key="10">
    <source>
        <dbReference type="Proteomes" id="UP001237642"/>
    </source>
</evidence>
<dbReference type="PROSITE" id="PS50827">
    <property type="entry name" value="DDT"/>
    <property type="match status" value="1"/>
</dbReference>
<dbReference type="GO" id="GO:0000785">
    <property type="term" value="C:chromatin"/>
    <property type="evidence" value="ECO:0007669"/>
    <property type="project" value="UniProtKB-ARBA"/>
</dbReference>
<feature type="domain" description="PHD-type" evidence="7">
    <location>
        <begin position="413"/>
        <end position="459"/>
    </location>
</feature>
<comment type="caution">
    <text evidence="9">The sequence shown here is derived from an EMBL/GenBank/DDBJ whole genome shotgun (WGS) entry which is preliminary data.</text>
</comment>
<dbReference type="CDD" id="cd15532">
    <property type="entry name" value="PHD2_CHD_II"/>
    <property type="match status" value="1"/>
</dbReference>
<dbReference type="Pfam" id="PF00628">
    <property type="entry name" value="PHD"/>
    <property type="match status" value="1"/>
</dbReference>
<dbReference type="Pfam" id="PF24294">
    <property type="entry name" value="Chromo_PTM"/>
    <property type="match status" value="1"/>
</dbReference>
<evidence type="ECO:0000256" key="1">
    <source>
        <dbReference type="ARBA" id="ARBA00004123"/>
    </source>
</evidence>
<sequence>MESEGIKLKQREAKRKRKDVLNVETDGDVMRRSMETRSKALLGVYVRKDVEGTGVLLGKVVECVKGEYRVIYHDGDCEYMGHRKVRRVLIRDSDFDKKLQVKREELDELICKKYANDSNVKLGNAIAGVKSLSQIVSSNFGTSRYKNIGVPLDGDVDADTDLDSLTNSCKSVPPPVLPPSTGNIGVPDECVADLLSVYTFLRSFSIPLCLYPFGLKDFVGSLNCSIPNTLLNSIHVALMQCLQRHFESLIETKSDDSELASKYLRSMNWSLIDLLTWPVSLVQYLMISKCTKGQRWKELYSYAIQDYYALSVCRKLMVLRKLCDDVLDSPEIRAEIDMHKTSEVIPIYGVTVVASEGGPRRVHPRLSKTSACDDQKAMDIIDKHKTRSSCNSNSLDYESTVLVSGSDDQDGNGYECRLCGMDGTLLCCDGCPSVYHSRCIGVSNRLPDGDWYCPECTINRLDIRISKEMSLRGAELFWVDPYEQVFMGTCNHLLVTKMLLDSDLCIRYYHPNDIPTVLQTLNSSVQHNTMYARLCEAIQHYWENSMDVLSITESPTNSASKTEDGECLAPSPAFLDSLEKSKCSKGQPCRLTSQQIYPSDLVHLEFGGKSKPIKYASCTSKSISSSDTIGFSKYIGTSLKAQSYVNHYAHGNYAASAAFAFVRIKKKLSAYQSSESHADIQLKAFSSTPICFFWPDSENKLVEVPKERCGWCDNCKSPRGKRGCLLNSAASNAIRGAMKKNSATRPLKDGQRNLFGIATYILNLEESLHCLTFGPFRSPGYRNTWRKQLEKAITCSEIKSLLLELEKNIRLVAFKSEWIKLVDEGSVDTTVSQNTANAVGSSHKRGCNGRRGKKQGAIPEVTADNGHAKSENFIWWRGGVVSKLIFPRGLLPCLMAKESARHGRRKIPSVSYVKGVEVPKRTQQYVWRAAVEMSKNMSQLAMQIRYLDNHVRWGDLVRPAPDGKGSETQASLFRNASICGKHYLEGQTQYAVDFGIQKHLPSCMTRNAVEVEKSEAGKEIFWFLEASVPLYLIIEYEEDMRKVPSQPAEKAVNELSELQKRQLKASRKDIFSYLLRRRDNLEICHCASCQLDLLIGNAVKCARCKGYCHPQCMVSSTANMNKEAKFLETCKRCYESEVVATEENYDVANTSFLQFKETQNALTVTKDTPTSCSQTEKPQIAPTICKGGNRRDSVMNCALGHSFEKLSRKGSNLKSESRSRLCSWGLIWKKNSWNGNGFDFRLKNILMKGNPNFSHVRCDLCKKAYNKDFMYISCETCNKWYHADAVELDESRLFDLMGFKCCKCRRIKSPICPYTDPVEKPVSEGRNLRRSALKQGSIEGANPFSSPLRVDTDEKTEEVDINSLPESRNISVGRHLMQNNTMVCLPENNFSVDLSVNLAENSLLPAVESSSLKGLDISGNDLDGVMGDIEGLNYEDMEFEPRNYLSSTNFGTSDVGQKHLDGVDSSRSITENLKKSSTLSSTGKIEQCGASTNQQECRDSLAPPVRVGQCRICYLAEPSPDRCCEICRQWMHTLCSPVEESSGLEPWRCVNCREWQ</sequence>
<keyword evidence="10" id="KW-1185">Reference proteome</keyword>
<keyword evidence="4" id="KW-0862">Zinc</keyword>
<dbReference type="InterPro" id="IPR019787">
    <property type="entry name" value="Znf_PHD-finger"/>
</dbReference>
<dbReference type="SMART" id="SM00249">
    <property type="entry name" value="PHD"/>
    <property type="match status" value="4"/>
</dbReference>
<dbReference type="PROSITE" id="PS01359">
    <property type="entry name" value="ZF_PHD_1"/>
    <property type="match status" value="1"/>
</dbReference>
<gene>
    <name evidence="9" type="ORF">POM88_008181</name>
</gene>
<evidence type="ECO:0000256" key="3">
    <source>
        <dbReference type="ARBA" id="ARBA00022771"/>
    </source>
</evidence>
<evidence type="ECO:0000256" key="2">
    <source>
        <dbReference type="ARBA" id="ARBA00022723"/>
    </source>
</evidence>
<name>A0AAD8J6T3_9APIA</name>
<dbReference type="Pfam" id="PF02791">
    <property type="entry name" value="DDT"/>
    <property type="match status" value="1"/>
</dbReference>
<evidence type="ECO:0000256" key="6">
    <source>
        <dbReference type="PROSITE-ProRule" id="PRU00146"/>
    </source>
</evidence>
<dbReference type="InterPro" id="IPR013083">
    <property type="entry name" value="Znf_RING/FYVE/PHD"/>
</dbReference>
<dbReference type="InterPro" id="IPR028942">
    <property type="entry name" value="WHIM1_dom"/>
</dbReference>
<dbReference type="GO" id="GO:0005634">
    <property type="term" value="C:nucleus"/>
    <property type="evidence" value="ECO:0007669"/>
    <property type="project" value="UniProtKB-SubCell"/>
</dbReference>
<dbReference type="PANTHER" id="PTHR46508">
    <property type="entry name" value="PHD FINGER FAMILY PROTEIN"/>
    <property type="match status" value="1"/>
</dbReference>
<dbReference type="Pfam" id="PF15612">
    <property type="entry name" value="WHIM1"/>
    <property type="match status" value="1"/>
</dbReference>
<dbReference type="SMART" id="SM00571">
    <property type="entry name" value="DDT"/>
    <property type="match status" value="1"/>
</dbReference>
<dbReference type="InterPro" id="IPR011011">
    <property type="entry name" value="Znf_FYVE_PHD"/>
</dbReference>